<dbReference type="Proteomes" id="UP000070250">
    <property type="component" value="Chromosome"/>
</dbReference>
<dbReference type="AlphaFoldDB" id="A0A127FAM7"/>
<dbReference type="InterPro" id="IPR035093">
    <property type="entry name" value="RelE/ParE_toxin_dom_sf"/>
</dbReference>
<dbReference type="Gene3D" id="3.30.2310.20">
    <property type="entry name" value="RelE-like"/>
    <property type="match status" value="1"/>
</dbReference>
<dbReference type="KEGG" id="sdf:ACG33_10250"/>
<sequence length="79" mass="9340">MFYARQGKNVGDYFLDSLFSDIDSLELYAGVHMKVFDHHRMLARRFPYAVYYRINADMCIVSRVLDCRQEPNQVAETLK</sequence>
<keyword evidence="2" id="KW-1185">Reference proteome</keyword>
<evidence type="ECO:0008006" key="3">
    <source>
        <dbReference type="Google" id="ProtNLM"/>
    </source>
</evidence>
<organism evidence="1 2">
    <name type="scientific">Steroidobacter denitrificans</name>
    <dbReference type="NCBI Taxonomy" id="465721"/>
    <lineage>
        <taxon>Bacteria</taxon>
        <taxon>Pseudomonadati</taxon>
        <taxon>Pseudomonadota</taxon>
        <taxon>Gammaproteobacteria</taxon>
        <taxon>Steroidobacterales</taxon>
        <taxon>Steroidobacteraceae</taxon>
        <taxon>Steroidobacter</taxon>
    </lineage>
</organism>
<gene>
    <name evidence="1" type="ORF">ACG33_10250</name>
</gene>
<reference evidence="1 2" key="1">
    <citation type="submission" date="2015-06" db="EMBL/GenBank/DDBJ databases">
        <title>A Comprehensive Approach to Explore the Metabolic and Phylogenetic Diversity of Bacterial Steroid Degradation in the Environment: Testosterone as an Example.</title>
        <authorList>
            <person name="Yang F.-C."/>
            <person name="Chen Y.-L."/>
            <person name="Yu C.-P."/>
            <person name="Tang S.-L."/>
            <person name="Wang P.-H."/>
            <person name="Ismail W."/>
            <person name="Wang C.-H."/>
            <person name="Yang C.-Y."/>
            <person name="Chiang Y.-R."/>
        </authorList>
    </citation>
    <scope>NUCLEOTIDE SEQUENCE [LARGE SCALE GENOMIC DNA]</scope>
    <source>
        <strain evidence="1 2">DSM 18526</strain>
    </source>
</reference>
<proteinExistence type="predicted"/>
<dbReference type="EMBL" id="CP011971">
    <property type="protein sequence ID" value="AMN47474.1"/>
    <property type="molecule type" value="Genomic_DNA"/>
</dbReference>
<evidence type="ECO:0000313" key="2">
    <source>
        <dbReference type="Proteomes" id="UP000070250"/>
    </source>
</evidence>
<protein>
    <recommendedName>
        <fullName evidence="3">Plasmid stabilization protein</fullName>
    </recommendedName>
</protein>
<evidence type="ECO:0000313" key="1">
    <source>
        <dbReference type="EMBL" id="AMN47474.1"/>
    </source>
</evidence>
<name>A0A127FAM7_STEDE</name>
<dbReference type="PATRIC" id="fig|465721.4.peg.2180"/>
<accession>A0A127FAM7</accession>